<keyword evidence="3" id="KW-0489">Methyltransferase</keyword>
<dbReference type="Proteomes" id="UP000275027">
    <property type="component" value="Unassembled WGS sequence"/>
</dbReference>
<dbReference type="AlphaFoldDB" id="A0A497V8J0"/>
<evidence type="ECO:0000313" key="5">
    <source>
        <dbReference type="Proteomes" id="UP000275027"/>
    </source>
</evidence>
<keyword evidence="1" id="KW-0812">Transmembrane</keyword>
<dbReference type="EMBL" id="PJND01000007">
    <property type="protein sequence ID" value="PKW28881.1"/>
    <property type="molecule type" value="Genomic_DNA"/>
</dbReference>
<gene>
    <name evidence="2" type="ORF">B0G92_0508</name>
    <name evidence="3" type="ORF">CLV50_0998</name>
</gene>
<evidence type="ECO:0000313" key="2">
    <source>
        <dbReference type="EMBL" id="PKW28881.1"/>
    </source>
</evidence>
<evidence type="ECO:0000256" key="1">
    <source>
        <dbReference type="SAM" id="Phobius"/>
    </source>
</evidence>
<organism evidence="3 5">
    <name type="scientific">Flavobacterium lindanitolerans</name>
    <dbReference type="NCBI Taxonomy" id="428988"/>
    <lineage>
        <taxon>Bacteria</taxon>
        <taxon>Pseudomonadati</taxon>
        <taxon>Bacteroidota</taxon>
        <taxon>Flavobacteriia</taxon>
        <taxon>Flavobacteriales</taxon>
        <taxon>Flavobacteriaceae</taxon>
        <taxon>Flavobacterium</taxon>
    </lineage>
</organism>
<sequence>MIDFIKKSIQKEKFEPKFLGFCINNNYLIRKELNSQIKKNALNAKGILLDFGCGTKPYKKYFTNVSRYIGIDLKIDGWEHRQNTVDFFYDGKTIPFEDNYFDTMLCTEVLEHVFNIEELLSEFQRVLKPNGTALITTPFMWEEHEMPHDFGRYTTPALVYLYEKYGFEIVSHHKTGNNLKVIAQFSINYVKTLLPANKILKQILLIPFIIYFNIVGSVFGFLLPGDKSVYFNNVFVIKKK</sequence>
<dbReference type="EMBL" id="RCCB01000010">
    <property type="protein sequence ID" value="RLJ35616.1"/>
    <property type="molecule type" value="Genomic_DNA"/>
</dbReference>
<keyword evidence="4" id="KW-1185">Reference proteome</keyword>
<evidence type="ECO:0000313" key="3">
    <source>
        <dbReference type="EMBL" id="RLJ35616.1"/>
    </source>
</evidence>
<feature type="transmembrane region" description="Helical" evidence="1">
    <location>
        <begin position="203"/>
        <end position="223"/>
    </location>
</feature>
<keyword evidence="1" id="KW-1133">Transmembrane helix</keyword>
<name>A0A497V8J0_9FLAO</name>
<dbReference type="SUPFAM" id="SSF53335">
    <property type="entry name" value="S-adenosyl-L-methionine-dependent methyltransferases"/>
    <property type="match status" value="1"/>
</dbReference>
<protein>
    <submittedName>
        <fullName evidence="3">Methyltransferase family protein</fullName>
    </submittedName>
</protein>
<dbReference type="GO" id="GO:0008168">
    <property type="term" value="F:methyltransferase activity"/>
    <property type="evidence" value="ECO:0007669"/>
    <property type="project" value="UniProtKB-KW"/>
</dbReference>
<dbReference type="Gene3D" id="3.40.50.150">
    <property type="entry name" value="Vaccinia Virus protein VP39"/>
    <property type="match status" value="1"/>
</dbReference>
<dbReference type="Pfam" id="PF13489">
    <property type="entry name" value="Methyltransf_23"/>
    <property type="match status" value="1"/>
</dbReference>
<accession>A0A497V8J0</accession>
<keyword evidence="1" id="KW-0472">Membrane</keyword>
<proteinExistence type="predicted"/>
<dbReference type="InterPro" id="IPR029063">
    <property type="entry name" value="SAM-dependent_MTases_sf"/>
</dbReference>
<dbReference type="GO" id="GO:0032259">
    <property type="term" value="P:methylation"/>
    <property type="evidence" value="ECO:0007669"/>
    <property type="project" value="UniProtKB-KW"/>
</dbReference>
<reference evidence="2 4" key="1">
    <citation type="submission" date="2017-12" db="EMBL/GenBank/DDBJ databases">
        <title>Genomic Encyclopedia of Type Strains, Phase III (KMG-III): the genomes of soil and plant-associated and newly described type strains.</title>
        <authorList>
            <person name="Whitman W."/>
        </authorList>
    </citation>
    <scope>NUCLEOTIDE SEQUENCE [LARGE SCALE GENOMIC DNA]</scope>
    <source>
        <strain evidence="2 4">IP-10</strain>
    </source>
</reference>
<dbReference type="Proteomes" id="UP000233767">
    <property type="component" value="Unassembled WGS sequence"/>
</dbReference>
<comment type="caution">
    <text evidence="3">The sequence shown here is derived from an EMBL/GenBank/DDBJ whole genome shotgun (WGS) entry which is preliminary data.</text>
</comment>
<dbReference type="RefSeq" id="WP_101470983.1">
    <property type="nucleotide sequence ID" value="NZ_PJND01000007.1"/>
</dbReference>
<reference evidence="3 5" key="2">
    <citation type="submission" date="2018-10" db="EMBL/GenBank/DDBJ databases">
        <title>Genomic Encyclopedia of Archaeal and Bacterial Type Strains, Phase II (KMG-II): from individual species to whole genera.</title>
        <authorList>
            <person name="Goeker M."/>
        </authorList>
    </citation>
    <scope>NUCLEOTIDE SEQUENCE [LARGE SCALE GENOMIC DNA]</scope>
    <source>
        <strain evidence="3 5">DSM 21886</strain>
    </source>
</reference>
<keyword evidence="3" id="KW-0808">Transferase</keyword>
<evidence type="ECO:0000313" key="4">
    <source>
        <dbReference type="Proteomes" id="UP000233767"/>
    </source>
</evidence>